<evidence type="ECO:0000256" key="13">
    <source>
        <dbReference type="ARBA" id="ARBA00034808"/>
    </source>
</evidence>
<evidence type="ECO:0000259" key="16">
    <source>
        <dbReference type="PROSITE" id="PS51198"/>
    </source>
</evidence>
<feature type="binding site" evidence="15">
    <location>
        <begin position="25"/>
        <end position="32"/>
    </location>
    <ligand>
        <name>ATP</name>
        <dbReference type="ChEBI" id="CHEBI:30616"/>
    </ligand>
</feature>
<evidence type="ECO:0000256" key="9">
    <source>
        <dbReference type="ARBA" id="ARBA00023125"/>
    </source>
</evidence>
<dbReference type="InterPro" id="IPR000212">
    <property type="entry name" value="DNA_helicase_UvrD/REP"/>
</dbReference>
<comment type="caution">
    <text evidence="18">The sequence shown here is derived from an EMBL/GenBank/DDBJ whole genome shotgun (WGS) entry which is preliminary data.</text>
</comment>
<evidence type="ECO:0000256" key="7">
    <source>
        <dbReference type="ARBA" id="ARBA00022839"/>
    </source>
</evidence>
<keyword evidence="6 15" id="KW-0347">Helicase</keyword>
<dbReference type="GO" id="GO:0004527">
    <property type="term" value="F:exonuclease activity"/>
    <property type="evidence" value="ECO:0007669"/>
    <property type="project" value="UniProtKB-KW"/>
</dbReference>
<evidence type="ECO:0000256" key="15">
    <source>
        <dbReference type="PROSITE-ProRule" id="PRU00560"/>
    </source>
</evidence>
<dbReference type="GO" id="GO:0003677">
    <property type="term" value="F:DNA binding"/>
    <property type="evidence" value="ECO:0007669"/>
    <property type="project" value="UniProtKB-KW"/>
</dbReference>
<dbReference type="AlphaFoldDB" id="A0A1F6NBD5"/>
<dbReference type="Gene3D" id="3.90.320.10">
    <property type="match status" value="1"/>
</dbReference>
<organism evidence="18 19">
    <name type="scientific">Candidatus Magasanikbacteria bacterium RIFCSPLOWO2_02_FULL_44_11</name>
    <dbReference type="NCBI Taxonomy" id="1798689"/>
    <lineage>
        <taxon>Bacteria</taxon>
        <taxon>Candidatus Magasanikiibacteriota</taxon>
    </lineage>
</organism>
<evidence type="ECO:0000259" key="17">
    <source>
        <dbReference type="PROSITE" id="PS51217"/>
    </source>
</evidence>
<feature type="domain" description="UvrD-like helicase C-terminal" evidence="17">
    <location>
        <begin position="302"/>
        <end position="594"/>
    </location>
</feature>
<dbReference type="SUPFAM" id="SSF52540">
    <property type="entry name" value="P-loop containing nucleoside triphosphate hydrolases"/>
    <property type="match status" value="1"/>
</dbReference>
<evidence type="ECO:0000256" key="5">
    <source>
        <dbReference type="ARBA" id="ARBA00022801"/>
    </source>
</evidence>
<dbReference type="PANTHER" id="PTHR11070">
    <property type="entry name" value="UVRD / RECB / PCRA DNA HELICASE FAMILY MEMBER"/>
    <property type="match status" value="1"/>
</dbReference>
<gene>
    <name evidence="18" type="ORF">A3I29_02415</name>
</gene>
<accession>A0A1F6NBD5</accession>
<evidence type="ECO:0000256" key="14">
    <source>
        <dbReference type="ARBA" id="ARBA00048988"/>
    </source>
</evidence>
<evidence type="ECO:0000313" key="18">
    <source>
        <dbReference type="EMBL" id="OGH81234.1"/>
    </source>
</evidence>
<evidence type="ECO:0000256" key="1">
    <source>
        <dbReference type="ARBA" id="ARBA00009922"/>
    </source>
</evidence>
<dbReference type="InterPro" id="IPR011335">
    <property type="entry name" value="Restrct_endonuc-II-like"/>
</dbReference>
<dbReference type="EMBL" id="MFQK01000007">
    <property type="protein sequence ID" value="OGH81234.1"/>
    <property type="molecule type" value="Genomic_DNA"/>
</dbReference>
<dbReference type="CDD" id="cd17932">
    <property type="entry name" value="DEXQc_UvrD"/>
    <property type="match status" value="1"/>
</dbReference>
<dbReference type="PROSITE" id="PS51217">
    <property type="entry name" value="UVRD_HELICASE_CTER"/>
    <property type="match status" value="1"/>
</dbReference>
<comment type="similarity">
    <text evidence="1">Belongs to the helicase family. UvrD subfamily.</text>
</comment>
<dbReference type="SUPFAM" id="SSF52980">
    <property type="entry name" value="Restriction endonuclease-like"/>
    <property type="match status" value="1"/>
</dbReference>
<dbReference type="EC" id="5.6.2.4" evidence="13"/>
<comment type="catalytic activity">
    <reaction evidence="14">
        <text>ATP + H2O = ADP + phosphate + H(+)</text>
        <dbReference type="Rhea" id="RHEA:13065"/>
        <dbReference type="ChEBI" id="CHEBI:15377"/>
        <dbReference type="ChEBI" id="CHEBI:15378"/>
        <dbReference type="ChEBI" id="CHEBI:30616"/>
        <dbReference type="ChEBI" id="CHEBI:43474"/>
        <dbReference type="ChEBI" id="CHEBI:456216"/>
        <dbReference type="EC" id="5.6.2.4"/>
    </reaction>
</comment>
<keyword evidence="9" id="KW-0238">DNA-binding</keyword>
<protein>
    <recommendedName>
        <fullName evidence="13">DNA 3'-5' helicase</fullName>
        <ecNumber evidence="13">5.6.2.4</ecNumber>
    </recommendedName>
</protein>
<reference evidence="18 19" key="1">
    <citation type="journal article" date="2016" name="Nat. Commun.">
        <title>Thousands of microbial genomes shed light on interconnected biogeochemical processes in an aquifer system.</title>
        <authorList>
            <person name="Anantharaman K."/>
            <person name="Brown C.T."/>
            <person name="Hug L.A."/>
            <person name="Sharon I."/>
            <person name="Castelle C.J."/>
            <person name="Probst A.J."/>
            <person name="Thomas B.C."/>
            <person name="Singh A."/>
            <person name="Wilkins M.J."/>
            <person name="Karaoz U."/>
            <person name="Brodie E.L."/>
            <person name="Williams K.H."/>
            <person name="Hubbard S.S."/>
            <person name="Banfield J.F."/>
        </authorList>
    </citation>
    <scope>NUCLEOTIDE SEQUENCE [LARGE SCALE GENOMIC DNA]</scope>
</reference>
<name>A0A1F6NBD5_9BACT</name>
<evidence type="ECO:0000256" key="12">
    <source>
        <dbReference type="ARBA" id="ARBA00034617"/>
    </source>
</evidence>
<keyword evidence="3 15" id="KW-0547">Nucleotide-binding</keyword>
<evidence type="ECO:0000256" key="2">
    <source>
        <dbReference type="ARBA" id="ARBA00022722"/>
    </source>
</evidence>
<dbReference type="Pfam" id="PF12705">
    <property type="entry name" value="PDDEXK_1"/>
    <property type="match status" value="1"/>
</dbReference>
<dbReference type="GO" id="GO:0000725">
    <property type="term" value="P:recombinational repair"/>
    <property type="evidence" value="ECO:0007669"/>
    <property type="project" value="TreeGrafter"/>
</dbReference>
<keyword evidence="2" id="KW-0540">Nuclease</keyword>
<evidence type="ECO:0000256" key="8">
    <source>
        <dbReference type="ARBA" id="ARBA00022840"/>
    </source>
</evidence>
<keyword evidence="7" id="KW-0269">Exonuclease</keyword>
<dbReference type="PROSITE" id="PS51198">
    <property type="entry name" value="UVRD_HELICASE_ATP_BIND"/>
    <property type="match status" value="1"/>
</dbReference>
<evidence type="ECO:0000256" key="10">
    <source>
        <dbReference type="ARBA" id="ARBA00023204"/>
    </source>
</evidence>
<dbReference type="GO" id="GO:0005524">
    <property type="term" value="F:ATP binding"/>
    <property type="evidence" value="ECO:0007669"/>
    <property type="project" value="UniProtKB-UniRule"/>
</dbReference>
<dbReference type="InterPro" id="IPR027417">
    <property type="entry name" value="P-loop_NTPase"/>
</dbReference>
<dbReference type="STRING" id="1798689.A3I29_02415"/>
<dbReference type="InterPro" id="IPR013986">
    <property type="entry name" value="DExx_box_DNA_helicase_dom_sf"/>
</dbReference>
<dbReference type="Gene3D" id="3.40.50.300">
    <property type="entry name" value="P-loop containing nucleotide triphosphate hydrolases"/>
    <property type="match status" value="2"/>
</dbReference>
<dbReference type="InterPro" id="IPR014017">
    <property type="entry name" value="DNA_helicase_UvrD-like_C"/>
</dbReference>
<proteinExistence type="inferred from homology"/>
<dbReference type="Pfam" id="PF00580">
    <property type="entry name" value="UvrD-helicase"/>
    <property type="match status" value="1"/>
</dbReference>
<keyword evidence="4" id="KW-0227">DNA damage</keyword>
<keyword evidence="8 15" id="KW-0067">ATP-binding</keyword>
<dbReference type="Gene3D" id="1.10.10.160">
    <property type="match status" value="1"/>
</dbReference>
<dbReference type="Pfam" id="PF13361">
    <property type="entry name" value="UvrD_C"/>
    <property type="match status" value="1"/>
</dbReference>
<sequence length="980" mass="112002">MSKEKLNKAQKEAVDYIKGPLLIVAGAGTGKTTVIASKIAYLIEKKLTEPQEILALTFTDKAAEEMQDRVDSLVALGYADIEIRTFHSFSQKLLEKHAIDIGLSGQFKLLTETAAWLLVRRNLYSFKLDYYRPLGNPTKHIHELLKHFSKCKDELITPANYLAYATGLAKGNSLNIDEQSRLSEIAHAYQTYNQLLLDNALLDFGDLIVYAHALLSTRKSILEQLQKKYKYILVDEFQDVNYAQYELIKLLADQEARLTVVGDDDQSIYAFRGASVSNIMRFKDDFPKAKEVVLNENYRSGQTILDKAYASIQHNNPDRLEVKLKLDKHLVAKNNKLPDAVLHIHEATLDDEVEAVVKEIAKLKQTDETSTWDDFAILVRANNHAEPFLSALHRQGIPYEFLSSTGLYRQPIVVDCLNFLKIIVDKNESAAIYRLLCLPFLNLRINDLHAITFAGKKKTLPYYALLKNSEIYGVSPEGAEQCIKLVTVLESGLRNLKSKKPYQLIVNFLEEIGYFKYLIDGEKNNNEAVIRKLYHLNEFLKYIKEFEIVSHDANAAEFLEHFTAVAESGDKGSLYQPSDTPDSVNILTVHSSKGLEYKYVFIVNCVEERFPTRTKGEGIEIPAELIKEQLPEGDSHYQEERRLFYVAMTRARERLYFTSASNYGGTRAKKVSRFLTEIGYVAKENVAVKKIVLPEVIIEEETVGTFAYTLPKAFSFSQIRAYETCPYQYKLAHILHIPTKGNASFSFGQTMHATLQAFYTRIQKLNSVQQVTLCTTPRAVTPTATATVVKTIKAPPLEELIKMYDEHWIGDWYKNERQREEFYENGKKILKLFYTSHEDNWTIPTNLESWFKIRVGDYLVHGRIDRIDRENDGSLQIIDYKTGKAKESLTGEDKEQLLIYQIAVEELPEYSHIGKPGKLTFFYLNDNLKTSFISKSEEITKLKNKLVGVIDKIHSKNFAATPSKFACDHCDFRDICDFRV</sequence>
<dbReference type="InterPro" id="IPR038726">
    <property type="entry name" value="PDDEXK_AddAB-type"/>
</dbReference>
<dbReference type="InterPro" id="IPR011604">
    <property type="entry name" value="PDDEXK-like_dom_sf"/>
</dbReference>
<evidence type="ECO:0000313" key="19">
    <source>
        <dbReference type="Proteomes" id="UP000178726"/>
    </source>
</evidence>
<dbReference type="GO" id="GO:0043138">
    <property type="term" value="F:3'-5' DNA helicase activity"/>
    <property type="evidence" value="ECO:0007669"/>
    <property type="project" value="UniProtKB-EC"/>
</dbReference>
<evidence type="ECO:0000256" key="4">
    <source>
        <dbReference type="ARBA" id="ARBA00022763"/>
    </source>
</evidence>
<dbReference type="InterPro" id="IPR014016">
    <property type="entry name" value="UvrD-like_ATP-bd"/>
</dbReference>
<comment type="catalytic activity">
    <reaction evidence="12">
        <text>Couples ATP hydrolysis with the unwinding of duplex DNA by translocating in the 3'-5' direction.</text>
        <dbReference type="EC" id="5.6.2.4"/>
    </reaction>
</comment>
<dbReference type="PANTHER" id="PTHR11070:SF2">
    <property type="entry name" value="ATP-DEPENDENT DNA HELICASE SRS2"/>
    <property type="match status" value="1"/>
</dbReference>
<keyword evidence="10" id="KW-0234">DNA repair</keyword>
<keyword evidence="11" id="KW-0413">Isomerase</keyword>
<dbReference type="Gene3D" id="1.10.486.10">
    <property type="entry name" value="PCRA, domain 4"/>
    <property type="match status" value="1"/>
</dbReference>
<keyword evidence="5 15" id="KW-0378">Hydrolase</keyword>
<feature type="domain" description="UvrD-like helicase ATP-binding" evidence="16">
    <location>
        <begin position="4"/>
        <end position="301"/>
    </location>
</feature>
<evidence type="ECO:0000256" key="3">
    <source>
        <dbReference type="ARBA" id="ARBA00022741"/>
    </source>
</evidence>
<dbReference type="Proteomes" id="UP000178726">
    <property type="component" value="Unassembled WGS sequence"/>
</dbReference>
<evidence type="ECO:0000256" key="11">
    <source>
        <dbReference type="ARBA" id="ARBA00023235"/>
    </source>
</evidence>
<evidence type="ECO:0000256" key="6">
    <source>
        <dbReference type="ARBA" id="ARBA00022806"/>
    </source>
</evidence>